<proteinExistence type="inferred from homology"/>
<dbReference type="Pfam" id="PF19278">
    <property type="entry name" value="Hydant_A_C"/>
    <property type="match status" value="1"/>
</dbReference>
<evidence type="ECO:0000313" key="7">
    <source>
        <dbReference type="Proteomes" id="UP000051562"/>
    </source>
</evidence>
<reference evidence="6 7" key="1">
    <citation type="submission" date="2015-10" db="EMBL/GenBank/DDBJ databases">
        <title>Draft genome of Bosea thiooxidans.</title>
        <authorList>
            <person name="Wang X."/>
        </authorList>
    </citation>
    <scope>NUCLEOTIDE SEQUENCE [LARGE SCALE GENOMIC DNA]</scope>
    <source>
        <strain evidence="6 7">CGMCC 9174</strain>
    </source>
</reference>
<comment type="caution">
    <text evidence="6">The sequence shown here is derived from an EMBL/GenBank/DDBJ whole genome shotgun (WGS) entry which is preliminary data.</text>
</comment>
<dbReference type="PANTHER" id="PTHR11365">
    <property type="entry name" value="5-OXOPROLINASE RELATED"/>
    <property type="match status" value="1"/>
</dbReference>
<evidence type="ECO:0000259" key="3">
    <source>
        <dbReference type="Pfam" id="PF02538"/>
    </source>
</evidence>
<name>A0A0Q3SW73_9HYPH</name>
<dbReference type="InterPro" id="IPR045079">
    <property type="entry name" value="Oxoprolinase-like"/>
</dbReference>
<dbReference type="InterPro" id="IPR043129">
    <property type="entry name" value="ATPase_NBD"/>
</dbReference>
<evidence type="ECO:0000259" key="4">
    <source>
        <dbReference type="Pfam" id="PF05378"/>
    </source>
</evidence>
<dbReference type="STRING" id="53254.SAMN05660750_00828"/>
<evidence type="ECO:0000313" key="6">
    <source>
        <dbReference type="EMBL" id="KQK29602.1"/>
    </source>
</evidence>
<dbReference type="Pfam" id="PF05378">
    <property type="entry name" value="Hydant_A_N"/>
    <property type="match status" value="1"/>
</dbReference>
<dbReference type="RefSeq" id="WP_055729046.1">
    <property type="nucleotide sequence ID" value="NZ_LMAR01000046.1"/>
</dbReference>
<dbReference type="EMBL" id="LMAR01000046">
    <property type="protein sequence ID" value="KQK29602.1"/>
    <property type="molecule type" value="Genomic_DNA"/>
</dbReference>
<feature type="domain" description="Acetophenone carboxylase-like C-terminal" evidence="5">
    <location>
        <begin position="516"/>
        <end position="683"/>
    </location>
</feature>
<protein>
    <submittedName>
        <fullName evidence="6">Methylhydantoinase</fullName>
    </submittedName>
</protein>
<accession>A0A0Q3SW73</accession>
<dbReference type="Pfam" id="PF02538">
    <property type="entry name" value="Hydantoinase_B"/>
    <property type="match status" value="1"/>
</dbReference>
<dbReference type="InterPro" id="IPR008040">
    <property type="entry name" value="Hydant_A_N"/>
</dbReference>
<dbReference type="Proteomes" id="UP000051562">
    <property type="component" value="Unassembled WGS sequence"/>
</dbReference>
<evidence type="ECO:0000259" key="2">
    <source>
        <dbReference type="Pfam" id="PF01968"/>
    </source>
</evidence>
<dbReference type="SUPFAM" id="SSF53067">
    <property type="entry name" value="Actin-like ATPase domain"/>
    <property type="match status" value="1"/>
</dbReference>
<dbReference type="InterPro" id="IPR003692">
    <property type="entry name" value="Hydantoinase_B"/>
</dbReference>
<dbReference type="GO" id="GO:0006749">
    <property type="term" value="P:glutathione metabolic process"/>
    <property type="evidence" value="ECO:0007669"/>
    <property type="project" value="TreeGrafter"/>
</dbReference>
<dbReference type="PANTHER" id="PTHR11365:SF23">
    <property type="entry name" value="HYPOTHETICAL 5-OXOPROLINASE (EUROFUNG)-RELATED"/>
    <property type="match status" value="1"/>
</dbReference>
<feature type="domain" description="Hydantoinase/oxoprolinase N-terminal" evidence="4">
    <location>
        <begin position="6"/>
        <end position="185"/>
    </location>
</feature>
<gene>
    <name evidence="6" type="ORF">ARD30_16655</name>
</gene>
<comment type="similarity">
    <text evidence="1">Belongs to the oxoprolinase family.</text>
</comment>
<sequence>MSNRWRIGFDIGGTFTDFILYDSQERSVRLHKRLTTPHDPSEAALIGLGELVEMAGITLADVGDIVHGTTLVTNAVIERKGSKLGLITTKGFRDILEMGTEQRYDIYDLFLTFPDPLVSRELRLEVPERMDRDGKVVAALDAEAVRNAARELAAAGCEAIAVCFLNSYRNPAHEQEAGRIVRETCPELTVSLSSEVVAEIWEYQRFVTTAANAYVQPLMRRYLQRLERELAARSFRGSLTLMHSAGGLVSPETARTFPIRLLESGPAGGGLATALFGELAGHKDVISFDMGGTTAKACMIEDGRAEIAPMLEAGRVNRFAKGSGLPIKAPVIDMIEIGAGGGSIAAIDEVGLLKVGPHSAGSDPGPACYGMGGSKPTVTDANLVLGYYDPKFFLGGRMALDLEAARKAVSTVAEPLGLSIEEAAWGIHKVVVESMGAAARVHLVEKGKDPRHYAMVGFGGAGPAHAVDVARVLGVKQVIIPPASGAASALGFLAAPLSFDMVRSLPVEFSEGFDAAAVNALLGQLEADGRKHLIEAGVQPEDVTVERTADMRLVGQMHDIAVSLPAGTIDASSLDAVRAAFSKAYSARYTSVYEGARLEAINFRVRCAGPVPTLSLSGAAGGGDVAAKIKGTRKAWFERGWSEANVYDRYALRSGDRISGPAIIEEREATTIVPPGDSVAIDDVLNLIIHVGQANAAETTITADMPLAEAARRIEADPISLEIMWSRMINVVEEMWLTVCRTAFSLVISEAQDFACELLDPEGETLAHSPRAMPVFNLTLPRAVKALLERYPAETLKPGDVLITNDPWLCAGHLFDIAVVTPVFLGNRVVGLMGTVGHVSDIGGTKDSLRAREIYEEGFQIPPMKLFEAGRINETLVRLLGENVRNSEQVLGDLHSFVAANAIGAERLQSFLTDYGMQDLRALAHVVQSRSEKAMREAIRALPDGTYHGTVSNNPLGTPMHYPLALTIKGDTIHLDFAGAPPQLPQGGLNCTLNYTMAHATYPLKCMLTPNVRGNAGCYRAFSVDAPKGSILNCDKPLAVNLRTRTGWYLAPNIFRALSEAAPKQVQAFTGLPVAASVYGRDAAGDTYSDMLFCGGGQGGSAQGDGKSGLLYPTSAANTSIETFESRVPVLVVEKTYLTDSGGAGQHRGGLGQRVRLRKLSDDGLPTLVSLYPEGVNNPIPGLFGGKAGGSASGRVIDEQGHVLKDVGTGELVQVKQPQEIVELVLAGGAGYGPAAERSREAIARDIALGLVSPDAAKRDYGVQGAHATQDVGEAKAGILVA</sequence>
<evidence type="ECO:0000259" key="5">
    <source>
        <dbReference type="Pfam" id="PF19278"/>
    </source>
</evidence>
<dbReference type="Pfam" id="PF01968">
    <property type="entry name" value="Hydantoinase_A"/>
    <property type="match status" value="1"/>
</dbReference>
<dbReference type="InterPro" id="IPR002821">
    <property type="entry name" value="Hydantoinase_A"/>
</dbReference>
<organism evidence="6 7">
    <name type="scientific">Bosea thiooxidans</name>
    <dbReference type="NCBI Taxonomy" id="53254"/>
    <lineage>
        <taxon>Bacteria</taxon>
        <taxon>Pseudomonadati</taxon>
        <taxon>Pseudomonadota</taxon>
        <taxon>Alphaproteobacteria</taxon>
        <taxon>Hyphomicrobiales</taxon>
        <taxon>Boseaceae</taxon>
        <taxon>Bosea</taxon>
    </lineage>
</organism>
<dbReference type="GO" id="GO:0005829">
    <property type="term" value="C:cytosol"/>
    <property type="evidence" value="ECO:0007669"/>
    <property type="project" value="TreeGrafter"/>
</dbReference>
<dbReference type="InterPro" id="IPR049517">
    <property type="entry name" value="ACX-like_C"/>
</dbReference>
<keyword evidence="7" id="KW-1185">Reference proteome</keyword>
<evidence type="ECO:0000256" key="1">
    <source>
        <dbReference type="ARBA" id="ARBA00010403"/>
    </source>
</evidence>
<feature type="domain" description="Hydantoinase A/oxoprolinase" evidence="2">
    <location>
        <begin position="205"/>
        <end position="498"/>
    </location>
</feature>
<dbReference type="GO" id="GO:0017168">
    <property type="term" value="F:5-oxoprolinase (ATP-hydrolyzing) activity"/>
    <property type="evidence" value="ECO:0007669"/>
    <property type="project" value="TreeGrafter"/>
</dbReference>
<feature type="domain" description="Hydantoinase B/oxoprolinase" evidence="3">
    <location>
        <begin position="717"/>
        <end position="1234"/>
    </location>
</feature>